<dbReference type="OMA" id="QYDADFQ"/>
<name>N1Q3C2_DOTSN</name>
<evidence type="ECO:0000313" key="4">
    <source>
        <dbReference type="Proteomes" id="UP000016933"/>
    </source>
</evidence>
<feature type="region of interest" description="Disordered" evidence="2">
    <location>
        <begin position="1"/>
        <end position="54"/>
    </location>
</feature>
<dbReference type="HOGENOM" id="CLU_811400_0_0_1"/>
<reference evidence="3 4" key="2">
    <citation type="journal article" date="2012" name="PLoS Pathog.">
        <title>Diverse lifestyles and strategies of plant pathogenesis encoded in the genomes of eighteen Dothideomycetes fungi.</title>
        <authorList>
            <person name="Ohm R.A."/>
            <person name="Feau N."/>
            <person name="Henrissat B."/>
            <person name="Schoch C.L."/>
            <person name="Horwitz B.A."/>
            <person name="Barry K.W."/>
            <person name="Condon B.J."/>
            <person name="Copeland A.C."/>
            <person name="Dhillon B."/>
            <person name="Glaser F."/>
            <person name="Hesse C.N."/>
            <person name="Kosti I."/>
            <person name="LaButti K."/>
            <person name="Lindquist E.A."/>
            <person name="Lucas S."/>
            <person name="Salamov A.A."/>
            <person name="Bradshaw R.E."/>
            <person name="Ciuffetti L."/>
            <person name="Hamelin R.C."/>
            <person name="Kema G.H.J."/>
            <person name="Lawrence C."/>
            <person name="Scott J.A."/>
            <person name="Spatafora J.W."/>
            <person name="Turgeon B.G."/>
            <person name="de Wit P.J.G.M."/>
            <person name="Zhong S."/>
            <person name="Goodwin S.B."/>
            <person name="Grigoriev I.V."/>
        </authorList>
    </citation>
    <scope>NUCLEOTIDE SEQUENCE [LARGE SCALE GENOMIC DNA]</scope>
    <source>
        <strain evidence="4">NZE10 / CBS 128990</strain>
    </source>
</reference>
<dbReference type="EMBL" id="KB446535">
    <property type="protein sequence ID" value="EME50281.1"/>
    <property type="molecule type" value="Genomic_DNA"/>
</dbReference>
<reference evidence="4" key="1">
    <citation type="journal article" date="2012" name="PLoS Genet.">
        <title>The genomes of the fungal plant pathogens Cladosporium fulvum and Dothistroma septosporum reveal adaptation to different hosts and lifestyles but also signatures of common ancestry.</title>
        <authorList>
            <person name="de Wit P.J.G.M."/>
            <person name="van der Burgt A."/>
            <person name="Oekmen B."/>
            <person name="Stergiopoulos I."/>
            <person name="Abd-Elsalam K.A."/>
            <person name="Aerts A.L."/>
            <person name="Bahkali A.H."/>
            <person name="Beenen H.G."/>
            <person name="Chettri P."/>
            <person name="Cox M.P."/>
            <person name="Datema E."/>
            <person name="de Vries R.P."/>
            <person name="Dhillon B."/>
            <person name="Ganley A.R."/>
            <person name="Griffiths S.A."/>
            <person name="Guo Y."/>
            <person name="Hamelin R.C."/>
            <person name="Henrissat B."/>
            <person name="Kabir M.S."/>
            <person name="Jashni M.K."/>
            <person name="Kema G."/>
            <person name="Klaubauf S."/>
            <person name="Lapidus A."/>
            <person name="Levasseur A."/>
            <person name="Lindquist E."/>
            <person name="Mehrabi R."/>
            <person name="Ohm R.A."/>
            <person name="Owen T.J."/>
            <person name="Salamov A."/>
            <person name="Schwelm A."/>
            <person name="Schijlen E."/>
            <person name="Sun H."/>
            <person name="van den Burg H.A."/>
            <person name="van Ham R.C.H.J."/>
            <person name="Zhang S."/>
            <person name="Goodwin S.B."/>
            <person name="Grigoriev I.V."/>
            <person name="Collemare J."/>
            <person name="Bradshaw R.E."/>
        </authorList>
    </citation>
    <scope>NUCLEOTIDE SEQUENCE [LARGE SCALE GENOMIC DNA]</scope>
    <source>
        <strain evidence="4">NZE10 / CBS 128990</strain>
    </source>
</reference>
<keyword evidence="4" id="KW-1185">Reference proteome</keyword>
<gene>
    <name evidence="3" type="ORF">DOTSEDRAFT_20650</name>
</gene>
<evidence type="ECO:0000313" key="3">
    <source>
        <dbReference type="EMBL" id="EME50281.1"/>
    </source>
</evidence>
<sequence length="342" mass="38008">MAPNRKAIPPHLQRKIDRPAASVPSSDNECALVLSPAHAEDEPPAPSGPNSIISASIKHNFTPTELVQQDVIDTLRSQVEDLTMRCDRLDEENAHLRVTLAKLAHLLKGSALGGSRAPNLVGYESSDDGIASNDHAEGGPSSTYANQIAVILTRHEDRLADLEARSTNMEINGLQVINGKSQHTTSDVKAPGGTSGEDGLLTHRLESLEQIVESGLRQTNKYHIELQDLQIWRSNINDEQGSKALKTTSAPAPQYDADFQARTERKSKQELHVDMTFSRDELFQHYQELSELIQDYRDDGNFQGTDDELWSLRERVITNIAILDQREKALEGIKEWMKYNGS</sequence>
<proteinExistence type="predicted"/>
<accession>N1Q3C2</accession>
<dbReference type="OrthoDB" id="3644357at2759"/>
<feature type="coiled-coil region" evidence="1">
    <location>
        <begin position="72"/>
        <end position="99"/>
    </location>
</feature>
<dbReference type="AlphaFoldDB" id="N1Q3C2"/>
<feature type="region of interest" description="Disordered" evidence="2">
    <location>
        <begin position="180"/>
        <end position="199"/>
    </location>
</feature>
<evidence type="ECO:0000256" key="2">
    <source>
        <dbReference type="SAM" id="MobiDB-lite"/>
    </source>
</evidence>
<protein>
    <submittedName>
        <fullName evidence="3">Uncharacterized protein</fullName>
    </submittedName>
</protein>
<organism evidence="3 4">
    <name type="scientific">Dothistroma septosporum (strain NZE10 / CBS 128990)</name>
    <name type="common">Red band needle blight fungus</name>
    <name type="synonym">Mycosphaerella pini</name>
    <dbReference type="NCBI Taxonomy" id="675120"/>
    <lineage>
        <taxon>Eukaryota</taxon>
        <taxon>Fungi</taxon>
        <taxon>Dikarya</taxon>
        <taxon>Ascomycota</taxon>
        <taxon>Pezizomycotina</taxon>
        <taxon>Dothideomycetes</taxon>
        <taxon>Dothideomycetidae</taxon>
        <taxon>Mycosphaerellales</taxon>
        <taxon>Mycosphaerellaceae</taxon>
        <taxon>Dothistroma</taxon>
    </lineage>
</organism>
<dbReference type="Proteomes" id="UP000016933">
    <property type="component" value="Unassembled WGS sequence"/>
</dbReference>
<evidence type="ECO:0000256" key="1">
    <source>
        <dbReference type="SAM" id="Coils"/>
    </source>
</evidence>
<keyword evidence="1" id="KW-0175">Coiled coil</keyword>